<reference evidence="14 15" key="1">
    <citation type="submission" date="2018-06" db="EMBL/GenBank/DDBJ databases">
        <title>Extensive metabolic versatility and redundancy in microbially diverse, dynamic hydrothermal sediments.</title>
        <authorList>
            <person name="Dombrowski N."/>
            <person name="Teske A."/>
            <person name="Baker B.J."/>
        </authorList>
    </citation>
    <scope>NUCLEOTIDE SEQUENCE [LARGE SCALE GENOMIC DNA]</scope>
    <source>
        <strain evidence="14">B20_G2</strain>
    </source>
</reference>
<proteinExistence type="inferred from homology"/>
<dbReference type="InterPro" id="IPR045060">
    <property type="entry name" value="Phe-tRNA-ligase_IIc_bsu"/>
</dbReference>
<dbReference type="SMART" id="SM00874">
    <property type="entry name" value="B5"/>
    <property type="match status" value="1"/>
</dbReference>
<feature type="domain" description="B5" evidence="13">
    <location>
        <begin position="269"/>
        <end position="345"/>
    </location>
</feature>
<dbReference type="PANTHER" id="PTHR10947:SF0">
    <property type="entry name" value="PHENYLALANINE--TRNA LIGASE BETA SUBUNIT"/>
    <property type="match status" value="1"/>
</dbReference>
<dbReference type="NCBIfam" id="TIGR00471">
    <property type="entry name" value="pheT_arch"/>
    <property type="match status" value="1"/>
</dbReference>
<protein>
    <recommendedName>
        <fullName evidence="12">Phenylalanine--tRNA ligase beta subunit</fullName>
        <ecNumber evidence="12">6.1.1.20</ecNumber>
    </recommendedName>
    <alternativeName>
        <fullName evidence="12">Phenylalanyl-tRNA synthetase beta subunit</fullName>
        <shortName evidence="12">PheRS</shortName>
    </alternativeName>
</protein>
<keyword evidence="8 12" id="KW-0067">ATP-binding</keyword>
<dbReference type="InterPro" id="IPR045864">
    <property type="entry name" value="aa-tRNA-synth_II/BPL/LPL"/>
</dbReference>
<dbReference type="Gene3D" id="3.30.930.10">
    <property type="entry name" value="Bira Bifunctional Protein, Domain 2"/>
    <property type="match status" value="1"/>
</dbReference>
<comment type="similarity">
    <text evidence="3 12">Belongs to the phenylalanyl-tRNA synthetase beta subunit family. Type 2 subfamily.</text>
</comment>
<dbReference type="InterPro" id="IPR020825">
    <property type="entry name" value="Phe-tRNA_synthase-like_B3/B4"/>
</dbReference>
<dbReference type="GO" id="GO:0009328">
    <property type="term" value="C:phenylalanine-tRNA ligase complex"/>
    <property type="evidence" value="ECO:0007669"/>
    <property type="project" value="TreeGrafter"/>
</dbReference>
<keyword evidence="5 12" id="KW-0436">Ligase</keyword>
<dbReference type="SMART" id="SM00873">
    <property type="entry name" value="B3_4"/>
    <property type="match status" value="1"/>
</dbReference>
<feature type="binding site" evidence="12">
    <location>
        <position position="329"/>
    </location>
    <ligand>
        <name>Mg(2+)</name>
        <dbReference type="ChEBI" id="CHEBI:18420"/>
        <note>shared with alpha subunit</note>
    </ligand>
</feature>
<comment type="caution">
    <text evidence="14">The sequence shown here is derived from an EMBL/GenBank/DDBJ whole genome shotgun (WGS) entry which is preliminary data.</text>
</comment>
<dbReference type="InterPro" id="IPR004531">
    <property type="entry name" value="Phe-tRNA-synth_IIc_bsu_arc_euk"/>
</dbReference>
<feature type="binding site" evidence="12">
    <location>
        <position position="333"/>
    </location>
    <ligand>
        <name>Mg(2+)</name>
        <dbReference type="ChEBI" id="CHEBI:18420"/>
        <note>shared with alpha subunit</note>
    </ligand>
</feature>
<keyword evidence="7 12" id="KW-0547">Nucleotide-binding</keyword>
<evidence type="ECO:0000313" key="15">
    <source>
        <dbReference type="Proteomes" id="UP000269499"/>
    </source>
</evidence>
<dbReference type="HAMAP" id="MF_00284">
    <property type="entry name" value="Phe_tRNA_synth_beta2"/>
    <property type="match status" value="1"/>
</dbReference>
<dbReference type="InterPro" id="IPR005146">
    <property type="entry name" value="B3/B4_tRNA-bd"/>
</dbReference>
<keyword evidence="6 12" id="KW-0479">Metal-binding</keyword>
<dbReference type="SUPFAM" id="SSF56037">
    <property type="entry name" value="PheT/TilS domain"/>
    <property type="match status" value="1"/>
</dbReference>
<dbReference type="Gene3D" id="3.50.40.10">
    <property type="entry name" value="Phenylalanyl-trna Synthetase, Chain B, domain 3"/>
    <property type="match status" value="1"/>
</dbReference>
<dbReference type="Pfam" id="PF17759">
    <property type="entry name" value="tRNA_synthFbeta"/>
    <property type="match status" value="1"/>
</dbReference>
<dbReference type="AlphaFoldDB" id="A0A497F2B0"/>
<dbReference type="SUPFAM" id="SSF55681">
    <property type="entry name" value="Class II aaRS and biotin synthetases"/>
    <property type="match status" value="1"/>
</dbReference>
<gene>
    <name evidence="12" type="primary">pheT</name>
    <name evidence="14" type="ORF">DRJ26_02915</name>
</gene>
<evidence type="ECO:0000256" key="5">
    <source>
        <dbReference type="ARBA" id="ARBA00022598"/>
    </source>
</evidence>
<dbReference type="PROSITE" id="PS51483">
    <property type="entry name" value="B5"/>
    <property type="match status" value="1"/>
</dbReference>
<evidence type="ECO:0000256" key="7">
    <source>
        <dbReference type="ARBA" id="ARBA00022741"/>
    </source>
</evidence>
<evidence type="ECO:0000256" key="11">
    <source>
        <dbReference type="ARBA" id="ARBA00023146"/>
    </source>
</evidence>
<evidence type="ECO:0000256" key="4">
    <source>
        <dbReference type="ARBA" id="ARBA00022490"/>
    </source>
</evidence>
<evidence type="ECO:0000256" key="10">
    <source>
        <dbReference type="ARBA" id="ARBA00022917"/>
    </source>
</evidence>
<organism evidence="14 15">
    <name type="scientific">Thermoproteota archaeon</name>
    <dbReference type="NCBI Taxonomy" id="2056631"/>
    <lineage>
        <taxon>Archaea</taxon>
        <taxon>Thermoproteota</taxon>
    </lineage>
</organism>
<dbReference type="GO" id="GO:0005524">
    <property type="term" value="F:ATP binding"/>
    <property type="evidence" value="ECO:0007669"/>
    <property type="project" value="UniProtKB-UniRule"/>
</dbReference>
<evidence type="ECO:0000313" key="14">
    <source>
        <dbReference type="EMBL" id="RLE53813.1"/>
    </source>
</evidence>
<keyword evidence="9 12" id="KW-0460">Magnesium</keyword>
<keyword evidence="11 12" id="KW-0030">Aminoacyl-tRNA synthetase</keyword>
<dbReference type="GO" id="GO:0004826">
    <property type="term" value="F:phenylalanine-tRNA ligase activity"/>
    <property type="evidence" value="ECO:0007669"/>
    <property type="project" value="UniProtKB-UniRule"/>
</dbReference>
<evidence type="ECO:0000256" key="3">
    <source>
        <dbReference type="ARBA" id="ARBA00007438"/>
    </source>
</evidence>
<comment type="cofactor">
    <cofactor evidence="1 12">
        <name>Mg(2+)</name>
        <dbReference type="ChEBI" id="CHEBI:18420"/>
    </cofactor>
</comment>
<evidence type="ECO:0000256" key="6">
    <source>
        <dbReference type="ARBA" id="ARBA00022723"/>
    </source>
</evidence>
<dbReference type="CDD" id="cd00769">
    <property type="entry name" value="PheRS_beta_core"/>
    <property type="match status" value="1"/>
</dbReference>
<comment type="subunit">
    <text evidence="12">Tetramer of two alpha and two beta subunits.</text>
</comment>
<dbReference type="InterPro" id="IPR041616">
    <property type="entry name" value="PheRS_beta_core"/>
</dbReference>
<dbReference type="GO" id="GO:0000287">
    <property type="term" value="F:magnesium ion binding"/>
    <property type="evidence" value="ECO:0007669"/>
    <property type="project" value="InterPro"/>
</dbReference>
<dbReference type="Proteomes" id="UP000269499">
    <property type="component" value="Unassembled WGS sequence"/>
</dbReference>
<dbReference type="GO" id="GO:0003723">
    <property type="term" value="F:RNA binding"/>
    <property type="evidence" value="ECO:0007669"/>
    <property type="project" value="InterPro"/>
</dbReference>
<accession>A0A497F2B0</accession>
<comment type="subcellular location">
    <subcellularLocation>
        <location evidence="2 12">Cytoplasm</location>
    </subcellularLocation>
</comment>
<evidence type="ECO:0000256" key="12">
    <source>
        <dbReference type="HAMAP-Rule" id="MF_00284"/>
    </source>
</evidence>
<keyword evidence="10 12" id="KW-0648">Protein biosynthesis</keyword>
<dbReference type="Gene3D" id="3.30.56.10">
    <property type="match status" value="2"/>
</dbReference>
<dbReference type="InterPro" id="IPR009061">
    <property type="entry name" value="DNA-bd_dom_put_sf"/>
</dbReference>
<evidence type="ECO:0000256" key="9">
    <source>
        <dbReference type="ARBA" id="ARBA00022842"/>
    </source>
</evidence>
<evidence type="ECO:0000259" key="13">
    <source>
        <dbReference type="PROSITE" id="PS51483"/>
    </source>
</evidence>
<dbReference type="EC" id="6.1.1.20" evidence="12"/>
<evidence type="ECO:0000256" key="8">
    <source>
        <dbReference type="ARBA" id="ARBA00022840"/>
    </source>
</evidence>
<feature type="binding site" evidence="12">
    <location>
        <position position="323"/>
    </location>
    <ligand>
        <name>Mg(2+)</name>
        <dbReference type="ChEBI" id="CHEBI:18420"/>
        <note>shared with alpha subunit</note>
    </ligand>
</feature>
<evidence type="ECO:0000256" key="2">
    <source>
        <dbReference type="ARBA" id="ARBA00004496"/>
    </source>
</evidence>
<dbReference type="PANTHER" id="PTHR10947">
    <property type="entry name" value="PHENYLALANYL-TRNA SYNTHETASE BETA CHAIN AND LEUCINE-RICH REPEAT-CONTAINING PROTEIN 47"/>
    <property type="match status" value="1"/>
</dbReference>
<name>A0A497F2B0_9CREN</name>
<evidence type="ECO:0000256" key="1">
    <source>
        <dbReference type="ARBA" id="ARBA00001946"/>
    </source>
</evidence>
<dbReference type="InterPro" id="IPR005147">
    <property type="entry name" value="tRNA_synthase_B5-dom"/>
</dbReference>
<sequence length="579" mass="65057">MPTITIDLSELREMVGPVSIEELVEVITQLKGEVKGIEGDELTVELEPDRPDILSVEGLARALKGYLEIEPGLHESSLKPLRDSGLTVKVINAKVRPYIACAVVKGLKLDDRAVRSLMRMQEVLHLTLGRNRRKVAIGFHDLKAIHPPIIYTEAKPTDTMIPLDMPIEMSLKEVLEKHPKGIEFKHLVKGGYPVYVDKQGIFSFPPIINSERTRVTEESENLFIELTGIDAKAVKQTLNIIAFNLIDRGGEVELVKVEYENRMEVTPNLEPRKMKVNLNEISNLIGIKLDEKLAKRLLAKMRYGISKISKSELEVLIPAYRVDVMHMVDIAEDIAIAYGYANLTPELPNIVTVGKPSIMEILEAKIRQSLIGLGLQEVMTFTLSGRKLQAKLMNLDNLELVEIENPITLDLNVYRRWITPHLMRFLSQNKHVAYPQKIFEIGYVAVPVNGRIEVLRNTAAAVASSKATFTEIQGILQALAVDLGVNFKLKKWEHPSFIPGRTAAIIVNGEAVGIIGEIHPQVLNNFELEVPVVAFEITHYKPTYPNSREKPKSINDKIKALWMPTQTKKRGKLELAYPQ</sequence>
<dbReference type="SUPFAM" id="SSF46955">
    <property type="entry name" value="Putative DNA-binding domain"/>
    <property type="match status" value="2"/>
</dbReference>
<dbReference type="Pfam" id="PF03484">
    <property type="entry name" value="B5"/>
    <property type="match status" value="1"/>
</dbReference>
<dbReference type="EMBL" id="QMRA01000051">
    <property type="protein sequence ID" value="RLE53813.1"/>
    <property type="molecule type" value="Genomic_DNA"/>
</dbReference>
<keyword evidence="4 12" id="KW-0963">Cytoplasm</keyword>
<dbReference type="GO" id="GO:0006432">
    <property type="term" value="P:phenylalanyl-tRNA aminoacylation"/>
    <property type="evidence" value="ECO:0007669"/>
    <property type="project" value="UniProtKB-UniRule"/>
</dbReference>
<feature type="binding site" evidence="12">
    <location>
        <position position="332"/>
    </location>
    <ligand>
        <name>Mg(2+)</name>
        <dbReference type="ChEBI" id="CHEBI:18420"/>
        <note>shared with alpha subunit</note>
    </ligand>
</feature>
<comment type="catalytic activity">
    <reaction evidence="12">
        <text>tRNA(Phe) + L-phenylalanine + ATP = L-phenylalanyl-tRNA(Phe) + AMP + diphosphate + H(+)</text>
        <dbReference type="Rhea" id="RHEA:19413"/>
        <dbReference type="Rhea" id="RHEA-COMP:9668"/>
        <dbReference type="Rhea" id="RHEA-COMP:9699"/>
        <dbReference type="ChEBI" id="CHEBI:15378"/>
        <dbReference type="ChEBI" id="CHEBI:30616"/>
        <dbReference type="ChEBI" id="CHEBI:33019"/>
        <dbReference type="ChEBI" id="CHEBI:58095"/>
        <dbReference type="ChEBI" id="CHEBI:78442"/>
        <dbReference type="ChEBI" id="CHEBI:78531"/>
        <dbReference type="ChEBI" id="CHEBI:456215"/>
        <dbReference type="EC" id="6.1.1.20"/>
    </reaction>
</comment>
<dbReference type="Pfam" id="PF03483">
    <property type="entry name" value="B3_4"/>
    <property type="match status" value="1"/>
</dbReference>
<dbReference type="InterPro" id="IPR022918">
    <property type="entry name" value="Phe_tRNA_ligase_beta2_arc"/>
</dbReference>